<protein>
    <submittedName>
        <fullName evidence="2">Uncharacterized protein</fullName>
    </submittedName>
</protein>
<sequence>MTEAVTFWLDNKISSGVKVAEIGQQLLVSYRDRFYVVEGGAARMKGSRPLHYSKSSLPTVWKKAMRGIQPPTPALPPEEDACLPRTTVTRRERTHMEKPATIQATQPETAPAEAQARQTLATQPAAAKKTRPRSAIPKSAAKPDAQSMVVAACPYCNHKNQLPLEKGKNGKPFFTACTRCERDFAVRFVAVTAYQAQVAAFT</sequence>
<name>A1AL58_PELPD</name>
<evidence type="ECO:0000313" key="3">
    <source>
        <dbReference type="Proteomes" id="UP000006732"/>
    </source>
</evidence>
<dbReference type="Proteomes" id="UP000006732">
    <property type="component" value="Chromosome"/>
</dbReference>
<dbReference type="KEGG" id="ppd:Ppro_0446"/>
<reference evidence="2 3" key="1">
    <citation type="submission" date="2006-10" db="EMBL/GenBank/DDBJ databases">
        <title>Complete sequence of chromosome of Pelobacter propionicus DSM 2379.</title>
        <authorList>
            <consortium name="US DOE Joint Genome Institute"/>
            <person name="Copeland A."/>
            <person name="Lucas S."/>
            <person name="Lapidus A."/>
            <person name="Barry K."/>
            <person name="Detter J.C."/>
            <person name="Glavina del Rio T."/>
            <person name="Hammon N."/>
            <person name="Israni S."/>
            <person name="Dalin E."/>
            <person name="Tice H."/>
            <person name="Pitluck S."/>
            <person name="Saunders E."/>
            <person name="Brettin T."/>
            <person name="Bruce D."/>
            <person name="Han C."/>
            <person name="Tapia R."/>
            <person name="Schmutz J."/>
            <person name="Larimer F."/>
            <person name="Land M."/>
            <person name="Hauser L."/>
            <person name="Kyrpides N."/>
            <person name="Kim E."/>
            <person name="Lovley D."/>
            <person name="Richardson P."/>
        </authorList>
    </citation>
    <scope>NUCLEOTIDE SEQUENCE [LARGE SCALE GENOMIC DNA]</scope>
    <source>
        <strain evidence="3">DSM 2379 / NBRC 103807 / OttBd1</strain>
    </source>
</reference>
<dbReference type="OrthoDB" id="5397295at2"/>
<dbReference type="RefSeq" id="WP_011734392.1">
    <property type="nucleotide sequence ID" value="NC_008609.1"/>
</dbReference>
<dbReference type="EMBL" id="CP000482">
    <property type="protein sequence ID" value="ABK98078.1"/>
    <property type="molecule type" value="Genomic_DNA"/>
</dbReference>
<feature type="region of interest" description="Disordered" evidence="1">
    <location>
        <begin position="92"/>
        <end position="143"/>
    </location>
</feature>
<gene>
    <name evidence="2" type="ordered locus">Ppro_0446</name>
</gene>
<proteinExistence type="predicted"/>
<keyword evidence="3" id="KW-1185">Reference proteome</keyword>
<evidence type="ECO:0000256" key="1">
    <source>
        <dbReference type="SAM" id="MobiDB-lite"/>
    </source>
</evidence>
<dbReference type="HOGENOM" id="CLU_1394585_0_0_7"/>
<accession>A1AL58</accession>
<organism evidence="2 3">
    <name type="scientific">Pelobacter propionicus (strain DSM 2379 / NBRC 103807 / OttBd1)</name>
    <dbReference type="NCBI Taxonomy" id="338966"/>
    <lineage>
        <taxon>Bacteria</taxon>
        <taxon>Pseudomonadati</taxon>
        <taxon>Thermodesulfobacteriota</taxon>
        <taxon>Desulfuromonadia</taxon>
        <taxon>Desulfuromonadales</taxon>
        <taxon>Desulfuromonadaceae</taxon>
        <taxon>Pelobacter</taxon>
    </lineage>
</organism>
<evidence type="ECO:0000313" key="2">
    <source>
        <dbReference type="EMBL" id="ABK98078.1"/>
    </source>
</evidence>
<dbReference type="AlphaFoldDB" id="A1AL58"/>